<reference evidence="1 2" key="1">
    <citation type="submission" date="2019-08" db="EMBL/GenBank/DDBJ databases">
        <title>In-depth cultivation of the pig gut microbiome towards novel bacterial diversity and tailored functional studies.</title>
        <authorList>
            <person name="Wylensek D."/>
            <person name="Hitch T.C.A."/>
            <person name="Clavel T."/>
        </authorList>
    </citation>
    <scope>NUCLEOTIDE SEQUENCE [LARGE SCALE GENOMIC DNA]</scope>
    <source>
        <strain evidence="1 2">Oil+RF-744-WCA-WT-11</strain>
    </source>
</reference>
<comment type="caution">
    <text evidence="1">The sequence shown here is derived from an EMBL/GenBank/DDBJ whole genome shotgun (WGS) entry which is preliminary data.</text>
</comment>
<sequence>MKKSISAAIQSFYGEEKMDWRKELKEIVGTADDNNVADLTDMEEREILEERHLGLISAVIKKQPETDSDVIDYNSHI</sequence>
<gene>
    <name evidence="1" type="ORF">FYJ35_02900</name>
</gene>
<dbReference type="AlphaFoldDB" id="A0A6L5X3Q7"/>
<proteinExistence type="predicted"/>
<evidence type="ECO:0000313" key="1">
    <source>
        <dbReference type="EMBL" id="MSS13998.1"/>
    </source>
</evidence>
<dbReference type="EMBL" id="VULZ01000002">
    <property type="protein sequence ID" value="MSS13998.1"/>
    <property type="molecule type" value="Genomic_DNA"/>
</dbReference>
<dbReference type="Proteomes" id="UP000481852">
    <property type="component" value="Unassembled WGS sequence"/>
</dbReference>
<protein>
    <submittedName>
        <fullName evidence="1">Uncharacterized protein</fullName>
    </submittedName>
</protein>
<organism evidence="1 2">
    <name type="scientific">Porcincola intestinalis</name>
    <dbReference type="NCBI Taxonomy" id="2606632"/>
    <lineage>
        <taxon>Bacteria</taxon>
        <taxon>Bacillati</taxon>
        <taxon>Bacillota</taxon>
        <taxon>Clostridia</taxon>
        <taxon>Lachnospirales</taxon>
        <taxon>Lachnospiraceae</taxon>
        <taxon>Porcincola</taxon>
    </lineage>
</organism>
<evidence type="ECO:0000313" key="2">
    <source>
        <dbReference type="Proteomes" id="UP000481852"/>
    </source>
</evidence>
<accession>A0A6L5X3Q7</accession>
<name>A0A6L5X3Q7_9FIRM</name>
<keyword evidence="2" id="KW-1185">Reference proteome</keyword>
<dbReference type="RefSeq" id="WP_154522888.1">
    <property type="nucleotide sequence ID" value="NZ_VULZ01000002.1"/>
</dbReference>